<keyword evidence="2" id="KW-1185">Reference proteome</keyword>
<accession>A0ACC1R509</accession>
<dbReference type="Proteomes" id="UP001148737">
    <property type="component" value="Unassembled WGS sequence"/>
</dbReference>
<evidence type="ECO:0000313" key="2">
    <source>
        <dbReference type="Proteomes" id="UP001148737"/>
    </source>
</evidence>
<reference evidence="1" key="1">
    <citation type="submission" date="2022-07" db="EMBL/GenBank/DDBJ databases">
        <title>Genome Sequence of Lecanicillium saksenae.</title>
        <authorList>
            <person name="Buettner E."/>
        </authorList>
    </citation>
    <scope>NUCLEOTIDE SEQUENCE</scope>
    <source>
        <strain evidence="1">VT-O1</strain>
    </source>
</reference>
<proteinExistence type="predicted"/>
<sequence length="686" mass="78278">MRPFSPAARVLPGSVSQNSTPVKSILKTASVLGRRKLQHEPGSDTPEAPDSPNKRRKVFFDDIRNVTYEVGRRTMEEVKLEVRTALEGHLRGNDGQYDTLKEMFANDKQRYLPPVVGEEDDTLKPHELQVYVMALTSCVPILKSRECNGLVRVILQCSWLGRDDAFVKSFTHFLAALVSAQGSYLGTVLSMLVGKFQLTRQSTWCVPDFPEVSRETMRKRLHSTLQYLLQMFPSAVGVLESLLSAKFPFPDDSVQTHMAYINNLLKVKEYVPDLQDEILDIILNRVVKIDSQMQLDLEDIDDDITTAVLFALRENQHTTSDWEQDELDDSDNESVDSEDLDFDEEATRIKTVKENVEKMDAVLDTLFKFYTPFFLNPGSDKAFDAFTIILREFDHMVLPTYKSRHTQFLIFHFAQQHERLTDAFCGQLIATAFQSNTPNVLKQAAAAYLASFVARGAQVPRSLVRTIFTLLLHHLEQYRRKYEPICRGPDLKRFHPYYSLVQATLYIFCFRWQDLVVAAPDNVDADDAASYIGQDLEWIGSSRKDLSVQIFGKLNPLKVCAPVIVEEFAKLAHRLNFMYVYPLVESNKRVRLTQFLSSTYATGGALRDAGYDGQEESFHQLDPYFPFDPYQLPVSKRWLADDYVHWKSVPGLNADDDSDDSDDMDDEDEDELEEATATDSDGDDFD</sequence>
<dbReference type="EMBL" id="JANAKD010000114">
    <property type="protein sequence ID" value="KAJ3497389.1"/>
    <property type="molecule type" value="Genomic_DNA"/>
</dbReference>
<gene>
    <name evidence="1" type="ORF">NLG97_g1951</name>
</gene>
<name>A0ACC1R509_9HYPO</name>
<evidence type="ECO:0000313" key="1">
    <source>
        <dbReference type="EMBL" id="KAJ3497389.1"/>
    </source>
</evidence>
<protein>
    <submittedName>
        <fullName evidence="1">Uncharacterized protein</fullName>
    </submittedName>
</protein>
<comment type="caution">
    <text evidence="1">The sequence shown here is derived from an EMBL/GenBank/DDBJ whole genome shotgun (WGS) entry which is preliminary data.</text>
</comment>
<organism evidence="1 2">
    <name type="scientific">Lecanicillium saksenae</name>
    <dbReference type="NCBI Taxonomy" id="468837"/>
    <lineage>
        <taxon>Eukaryota</taxon>
        <taxon>Fungi</taxon>
        <taxon>Dikarya</taxon>
        <taxon>Ascomycota</taxon>
        <taxon>Pezizomycotina</taxon>
        <taxon>Sordariomycetes</taxon>
        <taxon>Hypocreomycetidae</taxon>
        <taxon>Hypocreales</taxon>
        <taxon>Cordycipitaceae</taxon>
        <taxon>Lecanicillium</taxon>
    </lineage>
</organism>